<keyword evidence="1" id="KW-0472">Membrane</keyword>
<evidence type="ECO:0000313" key="2">
    <source>
        <dbReference type="EMBL" id="ORZ26064.1"/>
    </source>
</evidence>
<keyword evidence="1" id="KW-1133">Transmembrane helix</keyword>
<dbReference type="EMBL" id="MCGE01000001">
    <property type="protein sequence ID" value="ORZ26064.1"/>
    <property type="molecule type" value="Genomic_DNA"/>
</dbReference>
<evidence type="ECO:0000313" key="3">
    <source>
        <dbReference type="Proteomes" id="UP000193560"/>
    </source>
</evidence>
<reference evidence="2 3" key="1">
    <citation type="submission" date="2016-07" db="EMBL/GenBank/DDBJ databases">
        <title>Pervasive Adenine N6-methylation of Active Genes in Fungi.</title>
        <authorList>
            <consortium name="DOE Joint Genome Institute"/>
            <person name="Mondo S.J."/>
            <person name="Dannebaum R.O."/>
            <person name="Kuo R.C."/>
            <person name="Labutti K."/>
            <person name="Haridas S."/>
            <person name="Kuo A."/>
            <person name="Salamov A."/>
            <person name="Ahrendt S.R."/>
            <person name="Lipzen A."/>
            <person name="Sullivan W."/>
            <person name="Andreopoulos W.B."/>
            <person name="Clum A."/>
            <person name="Lindquist E."/>
            <person name="Daum C."/>
            <person name="Ramamoorthy G.K."/>
            <person name="Gryganskyi A."/>
            <person name="Culley D."/>
            <person name="Magnuson J.K."/>
            <person name="James T.Y."/>
            <person name="O'Malley M.A."/>
            <person name="Stajich J.E."/>
            <person name="Spatafora J.W."/>
            <person name="Visel A."/>
            <person name="Grigoriev I.V."/>
        </authorList>
    </citation>
    <scope>NUCLEOTIDE SEQUENCE [LARGE SCALE GENOMIC DNA]</scope>
    <source>
        <strain evidence="2 3">NRRL 1336</strain>
    </source>
</reference>
<dbReference type="AlphaFoldDB" id="A0A1X2J4B3"/>
<comment type="caution">
    <text evidence="2">The sequence shown here is derived from an EMBL/GenBank/DDBJ whole genome shotgun (WGS) entry which is preliminary data.</text>
</comment>
<evidence type="ECO:0000256" key="1">
    <source>
        <dbReference type="SAM" id="Phobius"/>
    </source>
</evidence>
<feature type="transmembrane region" description="Helical" evidence="1">
    <location>
        <begin position="59"/>
        <end position="86"/>
    </location>
</feature>
<dbReference type="Proteomes" id="UP000193560">
    <property type="component" value="Unassembled WGS sequence"/>
</dbReference>
<keyword evidence="3" id="KW-1185">Reference proteome</keyword>
<keyword evidence="1" id="KW-0812">Transmembrane</keyword>
<accession>A0A1X2J4B3</accession>
<proteinExistence type="predicted"/>
<gene>
    <name evidence="2" type="ORF">BCR42DRAFT_401508</name>
</gene>
<protein>
    <submittedName>
        <fullName evidence="2">Uncharacterized protein</fullName>
    </submittedName>
</protein>
<organism evidence="2 3">
    <name type="scientific">Absidia repens</name>
    <dbReference type="NCBI Taxonomy" id="90262"/>
    <lineage>
        <taxon>Eukaryota</taxon>
        <taxon>Fungi</taxon>
        <taxon>Fungi incertae sedis</taxon>
        <taxon>Mucoromycota</taxon>
        <taxon>Mucoromycotina</taxon>
        <taxon>Mucoromycetes</taxon>
        <taxon>Mucorales</taxon>
        <taxon>Cunninghamellaceae</taxon>
        <taxon>Absidia</taxon>
    </lineage>
</organism>
<name>A0A1X2J4B3_9FUNG</name>
<sequence>MDTNYNNRIYKKEKGGGEKYMLIGWANQGGKRGITKRPIGNIVLSHRMYIVGIIHEKGYVIFILLLLLLLLYHGPWMICGLLCCCCRVGRRRMTMMLIGASDGWRNK</sequence>